<dbReference type="PANTHER" id="PTHR11461:SF372">
    <property type="entry name" value="ACCESSORY GLAND PROTEIN ACP76A-RELATED"/>
    <property type="match status" value="1"/>
</dbReference>
<evidence type="ECO:0000313" key="4">
    <source>
        <dbReference type="WBParaSite" id="SVE_0376500.1"/>
    </source>
</evidence>
<dbReference type="GO" id="GO:0004867">
    <property type="term" value="F:serine-type endopeptidase inhibitor activity"/>
    <property type="evidence" value="ECO:0007669"/>
    <property type="project" value="InterPro"/>
</dbReference>
<organism evidence="3 4">
    <name type="scientific">Strongyloides venezuelensis</name>
    <name type="common">Threadworm</name>
    <dbReference type="NCBI Taxonomy" id="75913"/>
    <lineage>
        <taxon>Eukaryota</taxon>
        <taxon>Metazoa</taxon>
        <taxon>Ecdysozoa</taxon>
        <taxon>Nematoda</taxon>
        <taxon>Chromadorea</taxon>
        <taxon>Rhabditida</taxon>
        <taxon>Tylenchina</taxon>
        <taxon>Panagrolaimomorpha</taxon>
        <taxon>Strongyloidoidea</taxon>
        <taxon>Strongyloididae</taxon>
        <taxon>Strongyloides</taxon>
    </lineage>
</organism>
<dbReference type="InterPro" id="IPR042185">
    <property type="entry name" value="Serpin_sf_2"/>
</dbReference>
<dbReference type="AlphaFoldDB" id="A0A0K0F4M6"/>
<dbReference type="InterPro" id="IPR023796">
    <property type="entry name" value="Serpin_dom"/>
</dbReference>
<dbReference type="InterPro" id="IPR000215">
    <property type="entry name" value="Serpin_fam"/>
</dbReference>
<accession>A0A0K0F4M6</accession>
<dbReference type="InterPro" id="IPR023795">
    <property type="entry name" value="Serpin_CS"/>
</dbReference>
<reference evidence="3" key="1">
    <citation type="submission" date="2014-07" db="EMBL/GenBank/DDBJ databases">
        <authorList>
            <person name="Martin A.A"/>
            <person name="De Silva N."/>
        </authorList>
    </citation>
    <scope>NUCLEOTIDE SEQUENCE</scope>
</reference>
<dbReference type="Gene3D" id="2.30.39.10">
    <property type="entry name" value="Alpha-1-antitrypsin, domain 1"/>
    <property type="match status" value="1"/>
</dbReference>
<dbReference type="Proteomes" id="UP000035680">
    <property type="component" value="Unassembled WGS sequence"/>
</dbReference>
<proteinExistence type="inferred from homology"/>
<dbReference type="PROSITE" id="PS00284">
    <property type="entry name" value="SERPIN"/>
    <property type="match status" value="1"/>
</dbReference>
<evidence type="ECO:0000313" key="3">
    <source>
        <dbReference type="Proteomes" id="UP000035680"/>
    </source>
</evidence>
<feature type="domain" description="Serpin" evidence="2">
    <location>
        <begin position="32"/>
        <end position="388"/>
    </location>
</feature>
<dbReference type="CDD" id="cd00172">
    <property type="entry name" value="serpin"/>
    <property type="match status" value="1"/>
</dbReference>
<dbReference type="STRING" id="75913.A0A0K0F4M6"/>
<evidence type="ECO:0000256" key="1">
    <source>
        <dbReference type="RuleBase" id="RU000411"/>
    </source>
</evidence>
<dbReference type="SUPFAM" id="SSF56574">
    <property type="entry name" value="Serpins"/>
    <property type="match status" value="1"/>
</dbReference>
<dbReference type="SMART" id="SM00093">
    <property type="entry name" value="SERPIN"/>
    <property type="match status" value="1"/>
</dbReference>
<dbReference type="InterPro" id="IPR042178">
    <property type="entry name" value="Serpin_sf_1"/>
</dbReference>
<comment type="similarity">
    <text evidence="1">Belongs to the serpin family.</text>
</comment>
<evidence type="ECO:0000259" key="2">
    <source>
        <dbReference type="SMART" id="SM00093"/>
    </source>
</evidence>
<protein>
    <submittedName>
        <fullName evidence="4">SERPIN domain-containing protein</fullName>
    </submittedName>
</protein>
<dbReference type="InterPro" id="IPR036186">
    <property type="entry name" value="Serpin_sf"/>
</dbReference>
<dbReference type="PANTHER" id="PTHR11461">
    <property type="entry name" value="SERINE PROTEASE INHIBITOR, SERPIN"/>
    <property type="match status" value="1"/>
</dbReference>
<dbReference type="WBParaSite" id="SVE_0376500.1">
    <property type="protein sequence ID" value="SVE_0376500.1"/>
    <property type="gene ID" value="SVE_0376500"/>
</dbReference>
<dbReference type="Gene3D" id="3.30.497.10">
    <property type="entry name" value="Antithrombin, subunit I, domain 2"/>
    <property type="match status" value="1"/>
</dbReference>
<dbReference type="GO" id="GO:0005615">
    <property type="term" value="C:extracellular space"/>
    <property type="evidence" value="ECO:0007669"/>
    <property type="project" value="InterPro"/>
</dbReference>
<name>A0A0K0F4M6_STRVS</name>
<reference evidence="4" key="2">
    <citation type="submission" date="2015-08" db="UniProtKB">
        <authorList>
            <consortium name="WormBaseParasite"/>
        </authorList>
    </citation>
    <scope>IDENTIFICATION</scope>
</reference>
<keyword evidence="3" id="KW-1185">Reference proteome</keyword>
<dbReference type="Pfam" id="PF00079">
    <property type="entry name" value="Serpin"/>
    <property type="match status" value="1"/>
</dbReference>
<sequence length="389" mass="44776">MSVFFRNYSPTGSIIMSRKDDSILETQAIFTIDVLKQLIVSEDKIVFSPYSLTLALAMCYLGARGKTETDFKKLLSPYSEKREYFRMLKNSIEDVQKNSCNLSSIFIANRIFLQNNYTVKEKFKDDIENYLSASFENLDFNDGVKSAKIINDFISNATNNKIRNAVGPNYFPKNTRAIITNALYFKSQWDSVFSEPDTVDGQFYITKNERKNVKMMNKTSLFLYGDNNNFHIVKIPYHNYDSEFILILPKERNKLHSLLREMERNSFFNIIRPAYSGKEVVLTIPKFKVESLLEMKKILTMIGLVSPFNINADFTRVTSIEEFWVEDIAHTVFVDVNEKGTEAGAATIIRARGGGSLPKKPERIIIKADHPFLYVIVNKEKILFSGVYQ</sequence>